<dbReference type="EMBL" id="LR746272">
    <property type="protein sequence ID" value="CAA7402470.1"/>
    <property type="molecule type" value="Genomic_DNA"/>
</dbReference>
<dbReference type="InterPro" id="IPR029058">
    <property type="entry name" value="AB_hydrolase_fold"/>
</dbReference>
<dbReference type="GO" id="GO:0006629">
    <property type="term" value="P:lipid metabolic process"/>
    <property type="evidence" value="ECO:0007669"/>
    <property type="project" value="InterPro"/>
</dbReference>
<proteinExistence type="predicted"/>
<dbReference type="SUPFAM" id="SSF53474">
    <property type="entry name" value="alpha/beta-Hydrolases"/>
    <property type="match status" value="1"/>
</dbReference>
<name>A0A7I8KXG8_SPIIN</name>
<reference evidence="2" key="1">
    <citation type="submission" date="2020-02" db="EMBL/GenBank/DDBJ databases">
        <authorList>
            <person name="Scholz U."/>
            <person name="Mascher M."/>
            <person name="Fiebig A."/>
        </authorList>
    </citation>
    <scope>NUCLEOTIDE SEQUENCE</scope>
</reference>
<organism evidence="2 3">
    <name type="scientific">Spirodela intermedia</name>
    <name type="common">Intermediate duckweed</name>
    <dbReference type="NCBI Taxonomy" id="51605"/>
    <lineage>
        <taxon>Eukaryota</taxon>
        <taxon>Viridiplantae</taxon>
        <taxon>Streptophyta</taxon>
        <taxon>Embryophyta</taxon>
        <taxon>Tracheophyta</taxon>
        <taxon>Spermatophyta</taxon>
        <taxon>Magnoliopsida</taxon>
        <taxon>Liliopsida</taxon>
        <taxon>Araceae</taxon>
        <taxon>Lemnoideae</taxon>
        <taxon>Spirodela</taxon>
    </lineage>
</organism>
<evidence type="ECO:0000313" key="3">
    <source>
        <dbReference type="Proteomes" id="UP000663760"/>
    </source>
</evidence>
<dbReference type="Gene3D" id="3.40.50.1820">
    <property type="entry name" value="alpha/beta hydrolase"/>
    <property type="match status" value="1"/>
</dbReference>
<protein>
    <recommendedName>
        <fullName evidence="1">Fungal lipase-type domain-containing protein</fullName>
    </recommendedName>
</protein>
<dbReference type="OrthoDB" id="58570at2759"/>
<evidence type="ECO:0000259" key="1">
    <source>
        <dbReference type="Pfam" id="PF01764"/>
    </source>
</evidence>
<keyword evidence="3" id="KW-1185">Reference proteome</keyword>
<feature type="domain" description="Fungal lipase-type" evidence="1">
    <location>
        <begin position="125"/>
        <end position="180"/>
    </location>
</feature>
<evidence type="ECO:0000313" key="2">
    <source>
        <dbReference type="EMBL" id="CAA7402470.1"/>
    </source>
</evidence>
<gene>
    <name evidence="2" type="ORF">SI8410_09013148</name>
</gene>
<dbReference type="Proteomes" id="UP000663760">
    <property type="component" value="Chromosome 9"/>
</dbReference>
<dbReference type="PANTHER" id="PTHR31479:SF2">
    <property type="entry name" value="ALPHA_BETA-HYDROLASES SUPERFAMILY PROTEIN"/>
    <property type="match status" value="1"/>
</dbReference>
<dbReference type="Pfam" id="PF01764">
    <property type="entry name" value="Lipase_3"/>
    <property type="match status" value="1"/>
</dbReference>
<dbReference type="PANTHER" id="PTHR31479">
    <property type="entry name" value="ALPHA/BETA-HYDROLASES SUPERFAMILY PROTEIN"/>
    <property type="match status" value="1"/>
</dbReference>
<sequence>MASERSVFQISGPTHLTQVDWGCAHHRRSVAASLVQGVYVLENDRQQNRPEHEALAPAWWEFFHFQLFRKLVDDADLSIFGAVYEFKHPSSVQNPSISSAPRYVLAFRGTMTRPDSFARDLELDIHFIQHGLHTTSRFEIAMQAVRNLASATGSSKIWLAGHSLGSALATLAGKNMAKAGILIESFFFNPPFVSAPIEKINDKKLKQGLRIAGSFITAGLALAMKDRGGRSAETFTALSVWVPKLFVNPSDYICSEYVGYFQHREKMEKMGIGHVERIATQHSIGGLILGAFGKECDPIHLLPSADLTVNLSPSPDLRTAHGIHQWWRPDLNLRRTHHLYREQDRLLG</sequence>
<dbReference type="AlphaFoldDB" id="A0A7I8KXG8"/>
<dbReference type="InterPro" id="IPR002921">
    <property type="entry name" value="Fungal_lipase-type"/>
</dbReference>
<accession>A0A7I8KXG8</accession>